<evidence type="ECO:0000313" key="2">
    <source>
        <dbReference type="EMBL" id="GGC61467.1"/>
    </source>
</evidence>
<evidence type="ECO:0000256" key="1">
    <source>
        <dbReference type="SAM" id="MobiDB-lite"/>
    </source>
</evidence>
<dbReference type="AlphaFoldDB" id="A0A916U821"/>
<sequence length="124" mass="13439">MADCERGLGRPEKALELGRTFDTKSLDGDSAIELKIVLAGARMDLEQYDAAVVTLQGPELDAAKEGPAAARLCYAYAEALLAAGRTDEAHVWFMRSVEADPEETDAEDRMVEFARDTPDSDSDA</sequence>
<gene>
    <name evidence="2" type="ORF">GCM10011410_12420</name>
</gene>
<name>A0A916U821_9ACTN</name>
<dbReference type="Proteomes" id="UP000641514">
    <property type="component" value="Unassembled WGS sequence"/>
</dbReference>
<accession>A0A916U821</accession>
<evidence type="ECO:0008006" key="4">
    <source>
        <dbReference type="Google" id="ProtNLM"/>
    </source>
</evidence>
<feature type="region of interest" description="Disordered" evidence="1">
    <location>
        <begin position="101"/>
        <end position="124"/>
    </location>
</feature>
<proteinExistence type="predicted"/>
<comment type="caution">
    <text evidence="2">The sequence shown here is derived from an EMBL/GenBank/DDBJ whole genome shotgun (WGS) entry which is preliminary data.</text>
</comment>
<dbReference type="Gene3D" id="1.25.40.10">
    <property type="entry name" value="Tetratricopeptide repeat domain"/>
    <property type="match status" value="1"/>
</dbReference>
<organism evidence="2 3">
    <name type="scientific">Hoyosella rhizosphaerae</name>
    <dbReference type="NCBI Taxonomy" id="1755582"/>
    <lineage>
        <taxon>Bacteria</taxon>
        <taxon>Bacillati</taxon>
        <taxon>Actinomycetota</taxon>
        <taxon>Actinomycetes</taxon>
        <taxon>Mycobacteriales</taxon>
        <taxon>Hoyosellaceae</taxon>
        <taxon>Hoyosella</taxon>
    </lineage>
</organism>
<reference evidence="2" key="2">
    <citation type="submission" date="2020-09" db="EMBL/GenBank/DDBJ databases">
        <authorList>
            <person name="Sun Q."/>
            <person name="Zhou Y."/>
        </authorList>
    </citation>
    <scope>NUCLEOTIDE SEQUENCE</scope>
    <source>
        <strain evidence="2">CGMCC 1.15478</strain>
    </source>
</reference>
<evidence type="ECO:0000313" key="3">
    <source>
        <dbReference type="Proteomes" id="UP000641514"/>
    </source>
</evidence>
<keyword evidence="3" id="KW-1185">Reference proteome</keyword>
<protein>
    <recommendedName>
        <fullName evidence="4">Tetratricopeptide repeat protein</fullName>
    </recommendedName>
</protein>
<dbReference type="SUPFAM" id="SSF48452">
    <property type="entry name" value="TPR-like"/>
    <property type="match status" value="1"/>
</dbReference>
<dbReference type="EMBL" id="BMJH01000001">
    <property type="protein sequence ID" value="GGC61467.1"/>
    <property type="molecule type" value="Genomic_DNA"/>
</dbReference>
<reference evidence="2" key="1">
    <citation type="journal article" date="2014" name="Int. J. Syst. Evol. Microbiol.">
        <title>Complete genome sequence of Corynebacterium casei LMG S-19264T (=DSM 44701T), isolated from a smear-ripened cheese.</title>
        <authorList>
            <consortium name="US DOE Joint Genome Institute (JGI-PGF)"/>
            <person name="Walter F."/>
            <person name="Albersmeier A."/>
            <person name="Kalinowski J."/>
            <person name="Ruckert C."/>
        </authorList>
    </citation>
    <scope>NUCLEOTIDE SEQUENCE</scope>
    <source>
        <strain evidence="2">CGMCC 1.15478</strain>
    </source>
</reference>
<dbReference type="InterPro" id="IPR011990">
    <property type="entry name" value="TPR-like_helical_dom_sf"/>
</dbReference>
<feature type="compositionally biased region" description="Basic and acidic residues" evidence="1">
    <location>
        <begin position="107"/>
        <end position="118"/>
    </location>
</feature>